<evidence type="ECO:0000256" key="2">
    <source>
        <dbReference type="ARBA" id="ARBA00022491"/>
    </source>
</evidence>
<protein>
    <recommendedName>
        <fullName evidence="5">18 kDa Sin3-associated polypeptide</fullName>
    </recommendedName>
</protein>
<dbReference type="HOGENOM" id="CLU_108681_0_1_1"/>
<dbReference type="OMA" id="TYRMREI"/>
<keyword evidence="3" id="KW-0805">Transcription regulation</keyword>
<feature type="compositionally biased region" description="Gly residues" evidence="6">
    <location>
        <begin position="132"/>
        <end position="142"/>
    </location>
</feature>
<dbReference type="EnsemblMetazoa" id="CapteT170532">
    <property type="protein sequence ID" value="CapteP170532"/>
    <property type="gene ID" value="CapteG170532"/>
</dbReference>
<dbReference type="Pfam" id="PF06487">
    <property type="entry name" value="SAP18"/>
    <property type="match status" value="1"/>
</dbReference>
<dbReference type="GO" id="GO:0003714">
    <property type="term" value="F:transcription corepressor activity"/>
    <property type="evidence" value="ECO:0007669"/>
    <property type="project" value="TreeGrafter"/>
</dbReference>
<accession>R7TRC1</accession>
<dbReference type="GO" id="GO:0005634">
    <property type="term" value="C:nucleus"/>
    <property type="evidence" value="ECO:0007669"/>
    <property type="project" value="TreeGrafter"/>
</dbReference>
<dbReference type="EMBL" id="AMQN01011317">
    <property type="status" value="NOT_ANNOTATED_CDS"/>
    <property type="molecule type" value="Genomic_DNA"/>
</dbReference>
<dbReference type="Gene3D" id="3.10.20.550">
    <property type="entry name" value="ASAP complex, SAP18 subunit"/>
    <property type="match status" value="1"/>
</dbReference>
<proteinExistence type="inferred from homology"/>
<dbReference type="OrthoDB" id="440566at2759"/>
<name>R7TRC1_CAPTE</name>
<evidence type="ECO:0000313" key="9">
    <source>
        <dbReference type="Proteomes" id="UP000014760"/>
    </source>
</evidence>
<dbReference type="EMBL" id="KB308820">
    <property type="protein sequence ID" value="ELT96453.1"/>
    <property type="molecule type" value="Genomic_DNA"/>
</dbReference>
<keyword evidence="2" id="KW-0678">Repressor</keyword>
<dbReference type="PROSITE" id="PS51257">
    <property type="entry name" value="PROKAR_LIPOPROTEIN"/>
    <property type="match status" value="1"/>
</dbReference>
<gene>
    <name evidence="7" type="ORF">CAPTEDRAFT_170532</name>
</gene>
<evidence type="ECO:0000256" key="5">
    <source>
        <dbReference type="ARBA" id="ARBA00030511"/>
    </source>
</evidence>
<evidence type="ECO:0000256" key="3">
    <source>
        <dbReference type="ARBA" id="ARBA00023015"/>
    </source>
</evidence>
<reference evidence="7 9" key="2">
    <citation type="journal article" date="2013" name="Nature">
        <title>Insights into bilaterian evolution from three spiralian genomes.</title>
        <authorList>
            <person name="Simakov O."/>
            <person name="Marletaz F."/>
            <person name="Cho S.J."/>
            <person name="Edsinger-Gonzales E."/>
            <person name="Havlak P."/>
            <person name="Hellsten U."/>
            <person name="Kuo D.H."/>
            <person name="Larsson T."/>
            <person name="Lv J."/>
            <person name="Arendt D."/>
            <person name="Savage R."/>
            <person name="Osoegawa K."/>
            <person name="de Jong P."/>
            <person name="Grimwood J."/>
            <person name="Chapman J.A."/>
            <person name="Shapiro H."/>
            <person name="Aerts A."/>
            <person name="Otillar R.P."/>
            <person name="Terry A.Y."/>
            <person name="Boore J.L."/>
            <person name="Grigoriev I.V."/>
            <person name="Lindberg D.R."/>
            <person name="Seaver E.C."/>
            <person name="Weisblat D.A."/>
            <person name="Putnam N.H."/>
            <person name="Rokhsar D.S."/>
        </authorList>
    </citation>
    <scope>NUCLEOTIDE SEQUENCE</scope>
    <source>
        <strain evidence="7 9">I ESC-2004</strain>
    </source>
</reference>
<evidence type="ECO:0000256" key="4">
    <source>
        <dbReference type="ARBA" id="ARBA00023163"/>
    </source>
</evidence>
<dbReference type="Proteomes" id="UP000014760">
    <property type="component" value="Unassembled WGS sequence"/>
</dbReference>
<sequence>MHFFSRSFITNTLIFQSCPLLLRVFCNNSRHHPMSEYARGQTPANELQIYTWMDASLKELTNLVKEVNADARRKGTFFDFSVVFPDARSPQYRMREIGSTCAGRKGSDDAKTLAGTKFKIGDYLDIAISPPGRGGGGGGPPGRGRMRPY</sequence>
<dbReference type="InterPro" id="IPR010516">
    <property type="entry name" value="SAP18"/>
</dbReference>
<organism evidence="7">
    <name type="scientific">Capitella teleta</name>
    <name type="common">Polychaete worm</name>
    <dbReference type="NCBI Taxonomy" id="283909"/>
    <lineage>
        <taxon>Eukaryota</taxon>
        <taxon>Metazoa</taxon>
        <taxon>Spiralia</taxon>
        <taxon>Lophotrochozoa</taxon>
        <taxon>Annelida</taxon>
        <taxon>Polychaeta</taxon>
        <taxon>Sedentaria</taxon>
        <taxon>Scolecida</taxon>
        <taxon>Capitellidae</taxon>
        <taxon>Capitella</taxon>
    </lineage>
</organism>
<keyword evidence="4" id="KW-0804">Transcription</keyword>
<evidence type="ECO:0000256" key="6">
    <source>
        <dbReference type="SAM" id="MobiDB-lite"/>
    </source>
</evidence>
<dbReference type="STRING" id="283909.R7TRC1"/>
<dbReference type="AlphaFoldDB" id="R7TRC1"/>
<dbReference type="InterPro" id="IPR042534">
    <property type="entry name" value="SAP18_sf"/>
</dbReference>
<reference evidence="9" key="1">
    <citation type="submission" date="2012-12" db="EMBL/GenBank/DDBJ databases">
        <authorList>
            <person name="Hellsten U."/>
            <person name="Grimwood J."/>
            <person name="Chapman J.A."/>
            <person name="Shapiro H."/>
            <person name="Aerts A."/>
            <person name="Otillar R.P."/>
            <person name="Terry A.Y."/>
            <person name="Boore J.L."/>
            <person name="Simakov O."/>
            <person name="Marletaz F."/>
            <person name="Cho S.-J."/>
            <person name="Edsinger-Gonzales E."/>
            <person name="Havlak P."/>
            <person name="Kuo D.-H."/>
            <person name="Larsson T."/>
            <person name="Lv J."/>
            <person name="Arendt D."/>
            <person name="Savage R."/>
            <person name="Osoegawa K."/>
            <person name="de Jong P."/>
            <person name="Lindberg D.R."/>
            <person name="Seaver E.C."/>
            <person name="Weisblat D.A."/>
            <person name="Putnam N.H."/>
            <person name="Grigoriev I.V."/>
            <person name="Rokhsar D.S."/>
        </authorList>
    </citation>
    <scope>NUCLEOTIDE SEQUENCE</scope>
    <source>
        <strain evidence="9">I ESC-2004</strain>
    </source>
</reference>
<dbReference type="PANTHER" id="PTHR13082">
    <property type="entry name" value="SAP18"/>
    <property type="match status" value="1"/>
</dbReference>
<keyword evidence="9" id="KW-1185">Reference proteome</keyword>
<evidence type="ECO:0000313" key="7">
    <source>
        <dbReference type="EMBL" id="ELT96453.1"/>
    </source>
</evidence>
<comment type="similarity">
    <text evidence="1">Belongs to the SAP18 family.</text>
</comment>
<feature type="region of interest" description="Disordered" evidence="6">
    <location>
        <begin position="129"/>
        <end position="149"/>
    </location>
</feature>
<dbReference type="FunFam" id="3.10.20.550:FF:000001">
    <property type="entry name" value="Histone deacetylase complex subunit SAP18"/>
    <property type="match status" value="1"/>
</dbReference>
<evidence type="ECO:0000256" key="1">
    <source>
        <dbReference type="ARBA" id="ARBA00009143"/>
    </source>
</evidence>
<evidence type="ECO:0000313" key="8">
    <source>
        <dbReference type="EnsemblMetazoa" id="CapteP170532"/>
    </source>
</evidence>
<reference evidence="8" key="3">
    <citation type="submission" date="2015-06" db="UniProtKB">
        <authorList>
            <consortium name="EnsemblMetazoa"/>
        </authorList>
    </citation>
    <scope>IDENTIFICATION</scope>
</reference>
<dbReference type="FunCoup" id="R7TRC1">
    <property type="interactions" value="2231"/>
</dbReference>
<dbReference type="PANTHER" id="PTHR13082:SF0">
    <property type="entry name" value="HISTONE DEACETYLASE COMPLEX SUBUNIT SAP18"/>
    <property type="match status" value="1"/>
</dbReference>